<protein>
    <submittedName>
        <fullName evidence="1">Uncharacterized protein</fullName>
    </submittedName>
</protein>
<gene>
    <name evidence="1" type="ORF">WBA_LOCUS9476</name>
</gene>
<dbReference type="InParanoid" id="A0A3P7E561"/>
<dbReference type="AlphaFoldDB" id="A0A3P7E561"/>
<dbReference type="EMBL" id="UYWW01009389">
    <property type="protein sequence ID" value="VDM16653.1"/>
    <property type="molecule type" value="Genomic_DNA"/>
</dbReference>
<reference evidence="1 2" key="1">
    <citation type="submission" date="2018-11" db="EMBL/GenBank/DDBJ databases">
        <authorList>
            <consortium name="Pathogen Informatics"/>
        </authorList>
    </citation>
    <scope>NUCLEOTIDE SEQUENCE [LARGE SCALE GENOMIC DNA]</scope>
</reference>
<evidence type="ECO:0000313" key="2">
    <source>
        <dbReference type="Proteomes" id="UP000270924"/>
    </source>
</evidence>
<evidence type="ECO:0000313" key="1">
    <source>
        <dbReference type="EMBL" id="VDM16653.1"/>
    </source>
</evidence>
<keyword evidence="2" id="KW-1185">Reference proteome</keyword>
<proteinExistence type="predicted"/>
<sequence length="38" mass="4003">MTIVLTNSSGAVMHICVVELLLTNGSDTQSPLSRQSAK</sequence>
<name>A0A3P7E561_WUCBA</name>
<dbReference type="Proteomes" id="UP000270924">
    <property type="component" value="Unassembled WGS sequence"/>
</dbReference>
<accession>A0A3P7E561</accession>
<organism evidence="1 2">
    <name type="scientific">Wuchereria bancrofti</name>
    <dbReference type="NCBI Taxonomy" id="6293"/>
    <lineage>
        <taxon>Eukaryota</taxon>
        <taxon>Metazoa</taxon>
        <taxon>Ecdysozoa</taxon>
        <taxon>Nematoda</taxon>
        <taxon>Chromadorea</taxon>
        <taxon>Rhabditida</taxon>
        <taxon>Spirurina</taxon>
        <taxon>Spiruromorpha</taxon>
        <taxon>Filarioidea</taxon>
        <taxon>Onchocercidae</taxon>
        <taxon>Wuchereria</taxon>
    </lineage>
</organism>